<keyword evidence="3" id="KW-1185">Reference proteome</keyword>
<dbReference type="Proteomes" id="UP000784294">
    <property type="component" value="Unassembled WGS sequence"/>
</dbReference>
<dbReference type="EMBL" id="CAAALY010007596">
    <property type="protein sequence ID" value="VEL09926.1"/>
    <property type="molecule type" value="Genomic_DNA"/>
</dbReference>
<dbReference type="AlphaFoldDB" id="A0A448WEM5"/>
<comment type="caution">
    <text evidence="2">The sequence shown here is derived from an EMBL/GenBank/DDBJ whole genome shotgun (WGS) entry which is preliminary data.</text>
</comment>
<dbReference type="OrthoDB" id="6236709at2759"/>
<evidence type="ECO:0000256" key="1">
    <source>
        <dbReference type="SAM" id="MobiDB-lite"/>
    </source>
</evidence>
<sequence>MDTERLELAEHITETGHEINWKATERRASYGDNTRKRKIREAIDIFGEKNRINMRLEEGRVSDNFAYCISKIGENNRSRPTKRRRLDQGSIANRRKRDRDEKRGEEKRSVSDVCSKKPLQL</sequence>
<feature type="region of interest" description="Disordered" evidence="1">
    <location>
        <begin position="72"/>
        <end position="121"/>
    </location>
</feature>
<organism evidence="2 3">
    <name type="scientific">Protopolystoma xenopodis</name>
    <dbReference type="NCBI Taxonomy" id="117903"/>
    <lineage>
        <taxon>Eukaryota</taxon>
        <taxon>Metazoa</taxon>
        <taxon>Spiralia</taxon>
        <taxon>Lophotrochozoa</taxon>
        <taxon>Platyhelminthes</taxon>
        <taxon>Monogenea</taxon>
        <taxon>Polyopisthocotylea</taxon>
        <taxon>Polystomatidea</taxon>
        <taxon>Polystomatidae</taxon>
        <taxon>Protopolystoma</taxon>
    </lineage>
</organism>
<protein>
    <submittedName>
        <fullName evidence="2">Uncharacterized protein</fullName>
    </submittedName>
</protein>
<evidence type="ECO:0000313" key="2">
    <source>
        <dbReference type="EMBL" id="VEL09926.1"/>
    </source>
</evidence>
<feature type="compositionally biased region" description="Basic and acidic residues" evidence="1">
    <location>
        <begin position="98"/>
        <end position="110"/>
    </location>
</feature>
<proteinExistence type="predicted"/>
<name>A0A448WEM5_9PLAT</name>
<accession>A0A448WEM5</accession>
<evidence type="ECO:0000313" key="3">
    <source>
        <dbReference type="Proteomes" id="UP000784294"/>
    </source>
</evidence>
<reference evidence="2" key="1">
    <citation type="submission" date="2018-11" db="EMBL/GenBank/DDBJ databases">
        <authorList>
            <consortium name="Pathogen Informatics"/>
        </authorList>
    </citation>
    <scope>NUCLEOTIDE SEQUENCE</scope>
</reference>
<gene>
    <name evidence="2" type="ORF">PXEA_LOCUS3366</name>
</gene>